<evidence type="ECO:0000313" key="2">
    <source>
        <dbReference type="Proteomes" id="UP000250321"/>
    </source>
</evidence>
<sequence length="64" mass="7398">MGQAGPASAGLVPNGFEPRVEGLNEHTLIWVFEDVGEKEEEREKERQLRVFIWFCLDFLLVHEV</sequence>
<dbReference type="Proteomes" id="UP000250321">
    <property type="component" value="Unassembled WGS sequence"/>
</dbReference>
<protein>
    <submittedName>
        <fullName evidence="1">Uncharacterized protein</fullName>
    </submittedName>
</protein>
<name>A0A314XYS0_PRUYE</name>
<dbReference type="AlphaFoldDB" id="A0A314XYS0"/>
<evidence type="ECO:0000313" key="1">
    <source>
        <dbReference type="EMBL" id="PQP99731.1"/>
    </source>
</evidence>
<comment type="caution">
    <text evidence="1">The sequence shown here is derived from an EMBL/GenBank/DDBJ whole genome shotgun (WGS) entry which is preliminary data.</text>
</comment>
<reference evidence="1 2" key="1">
    <citation type="submission" date="2018-02" db="EMBL/GenBank/DDBJ databases">
        <title>Draft genome of wild Prunus yedoensis var. nudiflora.</title>
        <authorList>
            <person name="Baek S."/>
            <person name="Kim J.-H."/>
            <person name="Choi K."/>
            <person name="Kim G.-B."/>
            <person name="Cho A."/>
            <person name="Jang H."/>
            <person name="Shin C.-H."/>
            <person name="Yu H.-J."/>
            <person name="Mun J.-H."/>
        </authorList>
    </citation>
    <scope>NUCLEOTIDE SEQUENCE [LARGE SCALE GENOMIC DNA]</scope>
    <source>
        <strain evidence="2">cv. Jeju island</strain>
        <tissue evidence="1">Leaf</tissue>
    </source>
</reference>
<accession>A0A314XYS0</accession>
<gene>
    <name evidence="1" type="ORF">Pyn_12561</name>
</gene>
<organism evidence="1 2">
    <name type="scientific">Prunus yedoensis var. nudiflora</name>
    <dbReference type="NCBI Taxonomy" id="2094558"/>
    <lineage>
        <taxon>Eukaryota</taxon>
        <taxon>Viridiplantae</taxon>
        <taxon>Streptophyta</taxon>
        <taxon>Embryophyta</taxon>
        <taxon>Tracheophyta</taxon>
        <taxon>Spermatophyta</taxon>
        <taxon>Magnoliopsida</taxon>
        <taxon>eudicotyledons</taxon>
        <taxon>Gunneridae</taxon>
        <taxon>Pentapetalae</taxon>
        <taxon>rosids</taxon>
        <taxon>fabids</taxon>
        <taxon>Rosales</taxon>
        <taxon>Rosaceae</taxon>
        <taxon>Amygdaloideae</taxon>
        <taxon>Amygdaleae</taxon>
        <taxon>Prunus</taxon>
    </lineage>
</organism>
<keyword evidence="2" id="KW-1185">Reference proteome</keyword>
<dbReference type="EMBL" id="PJQY01001779">
    <property type="protein sequence ID" value="PQP99731.1"/>
    <property type="molecule type" value="Genomic_DNA"/>
</dbReference>
<dbReference type="OrthoDB" id="10472252at2759"/>
<proteinExistence type="predicted"/>